<dbReference type="SUPFAM" id="SSF52833">
    <property type="entry name" value="Thioredoxin-like"/>
    <property type="match status" value="1"/>
</dbReference>
<reference evidence="2 3" key="1">
    <citation type="journal article" date="2019" name="Int. J. Syst. Evol. Microbiol.">
        <title>The Global Catalogue of Microorganisms (GCM) 10K type strain sequencing project: providing services to taxonomists for standard genome sequencing and annotation.</title>
        <authorList>
            <consortium name="The Broad Institute Genomics Platform"/>
            <consortium name="The Broad Institute Genome Sequencing Center for Infectious Disease"/>
            <person name="Wu L."/>
            <person name="Ma J."/>
        </authorList>
    </citation>
    <scope>NUCLEOTIDE SEQUENCE [LARGE SCALE GENOMIC DNA]</scope>
    <source>
        <strain evidence="2 3">JCM 3325</strain>
    </source>
</reference>
<keyword evidence="1" id="KW-0812">Transmembrane</keyword>
<keyword evidence="1" id="KW-0472">Membrane</keyword>
<dbReference type="EMBL" id="BAAARW010000020">
    <property type="protein sequence ID" value="GAA2431226.1"/>
    <property type="molecule type" value="Genomic_DNA"/>
</dbReference>
<protein>
    <recommendedName>
        <fullName evidence="4">TlpA family protein disulfide reductase</fullName>
    </recommendedName>
</protein>
<evidence type="ECO:0000313" key="3">
    <source>
        <dbReference type="Proteomes" id="UP001501231"/>
    </source>
</evidence>
<dbReference type="InterPro" id="IPR036249">
    <property type="entry name" value="Thioredoxin-like_sf"/>
</dbReference>
<accession>A0ABN3JIA2</accession>
<sequence>MTVSTAAITVVGVLCLANIVLTLAVIRRLNEQGRLLAERGRAPAPGFPPPLEVEPGERVGDFTVTAMDGEPVSRADLRGSTLMAFMAPGCQSCEHSLPEFVARAGSAPGGRDRVLAVVLGNGPGREEMCAELAPVARVLTEEEEGGPLIRAFGVGALPAFAVLAEDVMVASYALAERVPVPDGTPV</sequence>
<keyword evidence="1" id="KW-1133">Transmembrane helix</keyword>
<evidence type="ECO:0000313" key="2">
    <source>
        <dbReference type="EMBL" id="GAA2431226.1"/>
    </source>
</evidence>
<keyword evidence="3" id="KW-1185">Reference proteome</keyword>
<comment type="caution">
    <text evidence="2">The sequence shown here is derived from an EMBL/GenBank/DDBJ whole genome shotgun (WGS) entry which is preliminary data.</text>
</comment>
<dbReference type="Gene3D" id="3.40.30.10">
    <property type="entry name" value="Glutaredoxin"/>
    <property type="match status" value="1"/>
</dbReference>
<proteinExistence type="predicted"/>
<organism evidence="2 3">
    <name type="scientific">Actinomadura vinacea</name>
    <dbReference type="NCBI Taxonomy" id="115336"/>
    <lineage>
        <taxon>Bacteria</taxon>
        <taxon>Bacillati</taxon>
        <taxon>Actinomycetota</taxon>
        <taxon>Actinomycetes</taxon>
        <taxon>Streptosporangiales</taxon>
        <taxon>Thermomonosporaceae</taxon>
        <taxon>Actinomadura</taxon>
    </lineage>
</organism>
<evidence type="ECO:0000256" key="1">
    <source>
        <dbReference type="SAM" id="Phobius"/>
    </source>
</evidence>
<evidence type="ECO:0008006" key="4">
    <source>
        <dbReference type="Google" id="ProtNLM"/>
    </source>
</evidence>
<gene>
    <name evidence="2" type="ORF">GCM10010191_51190</name>
</gene>
<name>A0ABN3JIA2_9ACTN</name>
<feature type="transmembrane region" description="Helical" evidence="1">
    <location>
        <begin position="6"/>
        <end position="26"/>
    </location>
</feature>
<dbReference type="Proteomes" id="UP001501231">
    <property type="component" value="Unassembled WGS sequence"/>
</dbReference>
<dbReference type="RefSeq" id="WP_344592201.1">
    <property type="nucleotide sequence ID" value="NZ_BAAARW010000020.1"/>
</dbReference>